<feature type="region of interest" description="Disordered" evidence="1">
    <location>
        <begin position="15"/>
        <end position="36"/>
    </location>
</feature>
<comment type="caution">
    <text evidence="3">The sequence shown here is derived from an EMBL/GenBank/DDBJ whole genome shotgun (WGS) entry which is preliminary data.</text>
</comment>
<sequence length="454" mass="51172">MPKFFIFHVQRMRPHEHQSSIQARRHRSSPGSLPFPSSLHKTSRVVVNICNYFKMRYSCRCRGCGWLRVAGCVVGFVTSLLLPVAALVGQQRTGVDGRFRMNVPINSWTTVERACLVGLPNNLVVDAMPTVDARGVQNMVVTGPSSRLCQWLADRVQSHNDQRGAWQKALLKEKSKYGWWRLWTRLALWQKEFPSPRIIATVTYFDFTDGDANPLATPWFSAIFTYELPPPADSFGVFDHLEGSFASFPGAAPKEVTLLLNPSSTFNMVLPEDRPNEPPDVSDVFNFLGYSSEQKEQTRAYFHIKFNDIGSTPVTFNLKLADFWSYGGDCIIKGNFLVTWSEYRTPCSLVHEVTNSMVTAYLADKVEAVKFIARGIDFFSNIVPGIEAVVDKPHLIGPDGKPVLDWSNKWVKLGFLSDPLLKKKFSRAKNFLSHIRAQMAIGLSEGILNPEKVF</sequence>
<name>A0A086JIR3_TOXGO</name>
<dbReference type="OrthoDB" id="329626at2759"/>
<dbReference type="EMBL" id="AEYH02003039">
    <property type="protein sequence ID" value="KFG32031.1"/>
    <property type="molecule type" value="Genomic_DNA"/>
</dbReference>
<keyword evidence="2" id="KW-1133">Transmembrane helix</keyword>
<keyword evidence="2 3" id="KW-0812">Transmembrane</keyword>
<accession>A0A086JIR3</accession>
<evidence type="ECO:0000313" key="3">
    <source>
        <dbReference type="EMBL" id="KFG32031.1"/>
    </source>
</evidence>
<reference evidence="3 4" key="1">
    <citation type="submission" date="2014-07" db="EMBL/GenBank/DDBJ databases">
        <authorList>
            <person name="Sibley D."/>
            <person name="Venepally P."/>
            <person name="Karamycheva S."/>
            <person name="Hadjithomas M."/>
            <person name="Khan A."/>
            <person name="Brunk B."/>
            <person name="Roos D."/>
            <person name="Caler E."/>
            <person name="Lorenzi H."/>
        </authorList>
    </citation>
    <scope>NUCLEOTIDE SEQUENCE [LARGE SCALE GENOMIC DNA]</scope>
    <source>
        <strain evidence="3 4">FOU</strain>
    </source>
</reference>
<evidence type="ECO:0000256" key="2">
    <source>
        <dbReference type="SAM" id="Phobius"/>
    </source>
</evidence>
<gene>
    <name evidence="3" type="ORF">TGFOU_220890</name>
</gene>
<feature type="transmembrane region" description="Helical" evidence="2">
    <location>
        <begin position="65"/>
        <end position="88"/>
    </location>
</feature>
<evidence type="ECO:0000256" key="1">
    <source>
        <dbReference type="SAM" id="MobiDB-lite"/>
    </source>
</evidence>
<protein>
    <submittedName>
        <fullName evidence="3">Putative transmembrane protein</fullName>
    </submittedName>
</protein>
<proteinExistence type="predicted"/>
<organism evidence="3 4">
    <name type="scientific">Toxoplasma gondii FOU</name>
    <dbReference type="NCBI Taxonomy" id="943167"/>
    <lineage>
        <taxon>Eukaryota</taxon>
        <taxon>Sar</taxon>
        <taxon>Alveolata</taxon>
        <taxon>Apicomplexa</taxon>
        <taxon>Conoidasida</taxon>
        <taxon>Coccidia</taxon>
        <taxon>Eucoccidiorida</taxon>
        <taxon>Eimeriorina</taxon>
        <taxon>Sarcocystidae</taxon>
        <taxon>Toxoplasma</taxon>
    </lineage>
</organism>
<dbReference type="VEuPathDB" id="ToxoDB:TGFOU_220890"/>
<keyword evidence="2" id="KW-0472">Membrane</keyword>
<dbReference type="AlphaFoldDB" id="A0A086JIR3"/>
<dbReference type="Proteomes" id="UP000028838">
    <property type="component" value="Unassembled WGS sequence"/>
</dbReference>
<evidence type="ECO:0000313" key="4">
    <source>
        <dbReference type="Proteomes" id="UP000028838"/>
    </source>
</evidence>